<evidence type="ECO:0000256" key="1">
    <source>
        <dbReference type="ARBA" id="ARBA00005725"/>
    </source>
</evidence>
<evidence type="ECO:0000256" key="3">
    <source>
        <dbReference type="ARBA" id="ARBA00023002"/>
    </source>
</evidence>
<feature type="domain" description="NmrA-like" evidence="4">
    <location>
        <begin position="4"/>
        <end position="238"/>
    </location>
</feature>
<keyword evidence="2" id="KW-0521">NADP</keyword>
<dbReference type="OrthoDB" id="10000533at2759"/>
<dbReference type="InterPro" id="IPR051609">
    <property type="entry name" value="NmrA/Isoflavone_reductase-like"/>
</dbReference>
<gene>
    <name evidence="5" type="ORF">TASIC1_0012024700</name>
</gene>
<name>A0A6V8R2E5_TRIAP</name>
<dbReference type="PANTHER" id="PTHR47706:SF4">
    <property type="entry name" value="NMRA-LIKE DOMAIN-CONTAINING PROTEIN"/>
    <property type="match status" value="1"/>
</dbReference>
<dbReference type="Pfam" id="PF05368">
    <property type="entry name" value="NmrA"/>
    <property type="match status" value="1"/>
</dbReference>
<dbReference type="Gene3D" id="3.40.50.720">
    <property type="entry name" value="NAD(P)-binding Rossmann-like Domain"/>
    <property type="match status" value="1"/>
</dbReference>
<reference evidence="5 6" key="1">
    <citation type="submission" date="2020-07" db="EMBL/GenBank/DDBJ databases">
        <title>Trichoderma asperellum IC-1 whole genome shotgun sequence.</title>
        <authorList>
            <person name="Kanamasa S."/>
            <person name="Takahashi H."/>
        </authorList>
    </citation>
    <scope>NUCLEOTIDE SEQUENCE [LARGE SCALE GENOMIC DNA]</scope>
    <source>
        <strain evidence="5 6">IC-1</strain>
    </source>
</reference>
<dbReference type="Gene3D" id="3.90.25.10">
    <property type="entry name" value="UDP-galactose 4-epimerase, domain 1"/>
    <property type="match status" value="1"/>
</dbReference>
<dbReference type="EMBL" id="BLZH01000012">
    <property type="protein sequence ID" value="GFP59244.1"/>
    <property type="molecule type" value="Genomic_DNA"/>
</dbReference>
<evidence type="ECO:0000256" key="2">
    <source>
        <dbReference type="ARBA" id="ARBA00022857"/>
    </source>
</evidence>
<evidence type="ECO:0000313" key="6">
    <source>
        <dbReference type="Proteomes" id="UP000517252"/>
    </source>
</evidence>
<organism evidence="5 6">
    <name type="scientific">Trichoderma asperellum</name>
    <name type="common">Filamentous fungus</name>
    <dbReference type="NCBI Taxonomy" id="101201"/>
    <lineage>
        <taxon>Eukaryota</taxon>
        <taxon>Fungi</taxon>
        <taxon>Dikarya</taxon>
        <taxon>Ascomycota</taxon>
        <taxon>Pezizomycotina</taxon>
        <taxon>Sordariomycetes</taxon>
        <taxon>Hypocreomycetidae</taxon>
        <taxon>Hypocreales</taxon>
        <taxon>Hypocreaceae</taxon>
        <taxon>Trichoderma</taxon>
    </lineage>
</organism>
<protein>
    <submittedName>
        <fullName evidence="5">Oxidoreductase BOA1</fullName>
    </submittedName>
</protein>
<accession>A0A6V8R2E5</accession>
<dbReference type="InterPro" id="IPR008030">
    <property type="entry name" value="NmrA-like"/>
</dbReference>
<dbReference type="AlphaFoldDB" id="A0A6V8R2E5"/>
<dbReference type="SUPFAM" id="SSF51735">
    <property type="entry name" value="NAD(P)-binding Rossmann-fold domains"/>
    <property type="match status" value="1"/>
</dbReference>
<evidence type="ECO:0000259" key="4">
    <source>
        <dbReference type="Pfam" id="PF05368"/>
    </source>
</evidence>
<dbReference type="InterPro" id="IPR036291">
    <property type="entry name" value="NAD(P)-bd_dom_sf"/>
</dbReference>
<dbReference type="PANTHER" id="PTHR47706">
    <property type="entry name" value="NMRA-LIKE FAMILY PROTEIN"/>
    <property type="match status" value="1"/>
</dbReference>
<evidence type="ECO:0000313" key="5">
    <source>
        <dbReference type="EMBL" id="GFP59244.1"/>
    </source>
</evidence>
<comment type="caution">
    <text evidence="5">The sequence shown here is derived from an EMBL/GenBank/DDBJ whole genome shotgun (WGS) entry which is preliminary data.</text>
</comment>
<sequence length="308" mass="33473">MSVVVAVAGGTGNVGRTIVETLATSPRYKVIVLGRKSQTILDNVPCYAVDYADIGATAKLLAQHEVAIIISTIQVTDETSSAAEVNLIKAAGQASTVSRFIASGWGSLPNETSPVSILQKASEAALRSTTLEWTRFSVGFFMDCYGIPMIKTHLPPMSFAVDMSSRKAAIPGTGNEPIALIYSYDVAKFVSAYLAAPKWEKITYVYGEKTTWNKFIKIAEEVTGTEFEVSYDPIEKLSRGKVTELPSHKKELANSPFPEPFARQILALLGSWVVGGQFDIPIEKALNKSFPDIKPMGVQEMLLVRQTT</sequence>
<dbReference type="Proteomes" id="UP000517252">
    <property type="component" value="Unassembled WGS sequence"/>
</dbReference>
<comment type="similarity">
    <text evidence="1">Belongs to the NmrA-type oxidoreductase family. Isoflavone reductase subfamily.</text>
</comment>
<dbReference type="GO" id="GO:0016491">
    <property type="term" value="F:oxidoreductase activity"/>
    <property type="evidence" value="ECO:0007669"/>
    <property type="project" value="UniProtKB-KW"/>
</dbReference>
<proteinExistence type="inferred from homology"/>
<keyword evidence="3" id="KW-0560">Oxidoreductase</keyword>